<evidence type="ECO:0000259" key="12">
    <source>
        <dbReference type="Pfam" id="PF00593"/>
    </source>
</evidence>
<evidence type="ECO:0000256" key="9">
    <source>
        <dbReference type="ARBA" id="ARBA00023136"/>
    </source>
</evidence>
<keyword evidence="5 11" id="KW-0812">Transmembrane</keyword>
<evidence type="ECO:0000256" key="7">
    <source>
        <dbReference type="ARBA" id="ARBA00023065"/>
    </source>
</evidence>
<dbReference type="Gene3D" id="2.40.170.20">
    <property type="entry name" value="TonB-dependent receptor, beta-barrel domain"/>
    <property type="match status" value="1"/>
</dbReference>
<evidence type="ECO:0000256" key="8">
    <source>
        <dbReference type="ARBA" id="ARBA00023077"/>
    </source>
</evidence>
<dbReference type="PANTHER" id="PTHR32552">
    <property type="entry name" value="FERRICHROME IRON RECEPTOR-RELATED"/>
    <property type="match status" value="1"/>
</dbReference>
<keyword evidence="2 11" id="KW-0813">Transport</keyword>
<evidence type="ECO:0000256" key="2">
    <source>
        <dbReference type="ARBA" id="ARBA00022448"/>
    </source>
</evidence>
<keyword evidence="6" id="KW-0408">Iron</keyword>
<evidence type="ECO:0000313" key="13">
    <source>
        <dbReference type="EMBL" id="KIX13158.1"/>
    </source>
</evidence>
<dbReference type="Proteomes" id="UP000032233">
    <property type="component" value="Unassembled WGS sequence"/>
</dbReference>
<dbReference type="STRING" id="1429043.X474_15525"/>
<protein>
    <recommendedName>
        <fullName evidence="12">TonB-dependent receptor-like beta-barrel domain-containing protein</fullName>
    </recommendedName>
</protein>
<sequence>MTYRAAAFYYDIKDFINDNGITSPGSGLGSDCLFNIPHVKLYGIEMEASLRLGKRFQSTISYVYQEVEADETQYDENWTYYLPELLPKHKVKFLGRYEAWKDGFVQLSGRWVGERQTQKGSTLDAYVVLDAGVEQRLNLGPVEWSIGAYVSNLLGEEYQEQAGYDMPRQVYGLRLSAKF</sequence>
<reference evidence="13 14" key="1">
    <citation type="submission" date="2013-11" db="EMBL/GenBank/DDBJ databases">
        <title>Metagenomic analysis of a methanogenic consortium involved in long chain n-alkane degradation.</title>
        <authorList>
            <person name="Davidova I.A."/>
            <person name="Callaghan A.V."/>
            <person name="Wawrik B."/>
            <person name="Pruitt S."/>
            <person name="Marks C."/>
            <person name="Duncan K.E."/>
            <person name="Suflita J.M."/>
        </authorList>
    </citation>
    <scope>NUCLEOTIDE SEQUENCE [LARGE SCALE GENOMIC DNA]</scope>
    <source>
        <strain evidence="13 14">SPR</strain>
    </source>
</reference>
<dbReference type="SUPFAM" id="SSF56935">
    <property type="entry name" value="Porins"/>
    <property type="match status" value="1"/>
</dbReference>
<evidence type="ECO:0000256" key="6">
    <source>
        <dbReference type="ARBA" id="ARBA00023004"/>
    </source>
</evidence>
<keyword evidence="9 11" id="KW-0472">Membrane</keyword>
<dbReference type="InterPro" id="IPR036942">
    <property type="entry name" value="Beta-barrel_TonB_sf"/>
</dbReference>
<dbReference type="AlphaFoldDB" id="A0A0D2HRG4"/>
<keyword evidence="10 11" id="KW-0998">Cell outer membrane</keyword>
<dbReference type="GO" id="GO:0006826">
    <property type="term" value="P:iron ion transport"/>
    <property type="evidence" value="ECO:0007669"/>
    <property type="project" value="UniProtKB-KW"/>
</dbReference>
<keyword evidence="7" id="KW-0406">Ion transport</keyword>
<keyword evidence="4" id="KW-0410">Iron transport</keyword>
<accession>A0A0D2HRG4</accession>
<keyword evidence="3 11" id="KW-1134">Transmembrane beta strand</keyword>
<dbReference type="InterPro" id="IPR000531">
    <property type="entry name" value="Beta-barrel_TonB"/>
</dbReference>
<keyword evidence="14" id="KW-1185">Reference proteome</keyword>
<evidence type="ECO:0000256" key="4">
    <source>
        <dbReference type="ARBA" id="ARBA00022496"/>
    </source>
</evidence>
<evidence type="ECO:0000256" key="10">
    <source>
        <dbReference type="ARBA" id="ARBA00023237"/>
    </source>
</evidence>
<evidence type="ECO:0000256" key="1">
    <source>
        <dbReference type="ARBA" id="ARBA00004571"/>
    </source>
</evidence>
<feature type="domain" description="TonB-dependent receptor-like beta-barrel" evidence="12">
    <location>
        <begin position="3"/>
        <end position="153"/>
    </location>
</feature>
<dbReference type="InParanoid" id="A0A0D2HRG4"/>
<comment type="subcellular location">
    <subcellularLocation>
        <location evidence="1 11">Cell outer membrane</location>
        <topology evidence="1 11">Multi-pass membrane protein</topology>
    </subcellularLocation>
</comment>
<name>A0A0D2HRG4_9BACT</name>
<keyword evidence="8" id="KW-0798">TonB box</keyword>
<dbReference type="PANTHER" id="PTHR32552:SF81">
    <property type="entry name" value="TONB-DEPENDENT OUTER MEMBRANE RECEPTOR"/>
    <property type="match status" value="1"/>
</dbReference>
<comment type="similarity">
    <text evidence="11">Belongs to the TonB-dependent receptor family.</text>
</comment>
<evidence type="ECO:0000256" key="11">
    <source>
        <dbReference type="PROSITE-ProRule" id="PRU01360"/>
    </source>
</evidence>
<evidence type="ECO:0000313" key="14">
    <source>
        <dbReference type="Proteomes" id="UP000032233"/>
    </source>
</evidence>
<organism evidence="13 14">
    <name type="scientific">Dethiosulfatarculus sandiegensis</name>
    <dbReference type="NCBI Taxonomy" id="1429043"/>
    <lineage>
        <taxon>Bacteria</taxon>
        <taxon>Pseudomonadati</taxon>
        <taxon>Thermodesulfobacteriota</taxon>
        <taxon>Desulfarculia</taxon>
        <taxon>Desulfarculales</taxon>
        <taxon>Desulfarculaceae</taxon>
        <taxon>Dethiosulfatarculus</taxon>
    </lineage>
</organism>
<proteinExistence type="inferred from homology"/>
<dbReference type="GO" id="GO:0009279">
    <property type="term" value="C:cell outer membrane"/>
    <property type="evidence" value="ECO:0007669"/>
    <property type="project" value="UniProtKB-SubCell"/>
</dbReference>
<evidence type="ECO:0000256" key="5">
    <source>
        <dbReference type="ARBA" id="ARBA00022692"/>
    </source>
</evidence>
<dbReference type="PROSITE" id="PS52016">
    <property type="entry name" value="TONB_DEPENDENT_REC_3"/>
    <property type="match status" value="1"/>
</dbReference>
<evidence type="ECO:0000256" key="3">
    <source>
        <dbReference type="ARBA" id="ARBA00022452"/>
    </source>
</evidence>
<gene>
    <name evidence="13" type="ORF">X474_15525</name>
</gene>
<dbReference type="Pfam" id="PF00593">
    <property type="entry name" value="TonB_dep_Rec_b-barrel"/>
    <property type="match status" value="1"/>
</dbReference>
<dbReference type="InterPro" id="IPR039426">
    <property type="entry name" value="TonB-dep_rcpt-like"/>
</dbReference>
<dbReference type="EMBL" id="AZAC01000018">
    <property type="protein sequence ID" value="KIX13158.1"/>
    <property type="molecule type" value="Genomic_DNA"/>
</dbReference>
<comment type="caution">
    <text evidence="13">The sequence shown here is derived from an EMBL/GenBank/DDBJ whole genome shotgun (WGS) entry which is preliminary data.</text>
</comment>